<proteinExistence type="predicted"/>
<dbReference type="HOGENOM" id="CLU_3313814_0_0_9"/>
<dbReference type="AlphaFoldDB" id="F8FL43"/>
<name>F8FL43_PAEMK</name>
<sequence length="39" mass="4159">MFLVVSRQADPFAPSGCLTASFDLLPIMPRGTEPFMSAG</sequence>
<dbReference type="PATRIC" id="fig|1036673.3.peg.1223"/>
<organism evidence="1 2">
    <name type="scientific">Paenibacillus mucilaginosus (strain KNP414)</name>
    <dbReference type="NCBI Taxonomy" id="1036673"/>
    <lineage>
        <taxon>Bacteria</taxon>
        <taxon>Bacillati</taxon>
        <taxon>Bacillota</taxon>
        <taxon>Bacilli</taxon>
        <taxon>Bacillales</taxon>
        <taxon>Paenibacillaceae</taxon>
        <taxon>Paenibacillus</taxon>
    </lineage>
</organism>
<dbReference type="KEGG" id="pms:KNP414_01398"/>
<gene>
    <name evidence="1" type="ordered locus">KNP414_01398</name>
</gene>
<dbReference type="EMBL" id="CP002869">
    <property type="protein sequence ID" value="AEI39962.1"/>
    <property type="molecule type" value="Genomic_DNA"/>
</dbReference>
<accession>F8FL43</accession>
<reference evidence="2" key="1">
    <citation type="submission" date="2011-06" db="EMBL/GenBank/DDBJ databases">
        <title>Complete genome sequence of Paenibacillus mucilaginosus KNP414.</title>
        <authorList>
            <person name="Wang J."/>
            <person name="Hu S."/>
            <person name="Hu X."/>
            <person name="Zhang B."/>
            <person name="Dong D."/>
            <person name="Zhang S."/>
            <person name="Zhao K."/>
            <person name="Wu D."/>
        </authorList>
    </citation>
    <scope>NUCLEOTIDE SEQUENCE [LARGE SCALE GENOMIC DNA]</scope>
    <source>
        <strain evidence="2">KNP414</strain>
    </source>
</reference>
<evidence type="ECO:0000313" key="2">
    <source>
        <dbReference type="Proteomes" id="UP000006620"/>
    </source>
</evidence>
<dbReference type="Proteomes" id="UP000006620">
    <property type="component" value="Chromosome"/>
</dbReference>
<evidence type="ECO:0000313" key="1">
    <source>
        <dbReference type="EMBL" id="AEI39962.1"/>
    </source>
</evidence>
<protein>
    <submittedName>
        <fullName evidence="1">Uncharacterized protein</fullName>
    </submittedName>
</protein>
<reference evidence="1 2" key="2">
    <citation type="journal article" date="2013" name="Genome Announc.">
        <title>Genome Sequence of Growth-Improving Paenibacillus mucilaginosus Strain KNP414.</title>
        <authorList>
            <person name="Lu J.J."/>
            <person name="Wang J.F."/>
            <person name="Hu X.F."/>
        </authorList>
    </citation>
    <scope>NUCLEOTIDE SEQUENCE [LARGE SCALE GENOMIC DNA]</scope>
    <source>
        <strain evidence="1 2">KNP414</strain>
    </source>
</reference>